<sequence>MNRYNVIELVLDILSLIIFLGYHFWLFFLQRFHPKGHIRIGKTKWFNVYDMSSTARLLWTHSLAQDEKEAITAVQTVRNAVMACGLFGTACAYIGARALPDLLLNNDYMKNLDSLAKVDPFTGRRHGQTGLVSTGVKGGICFCIIFVTFILFGQAARFYVHLGYLVKIVATKHNVKHWRVEGEALALMRQAGFSFSLAMRGFFLFGLSLLYFPGPTSLFCTSVVMTTLLFFTDHLPVTSYNQVLHKIEERKAHSYEEDDNKNGLREVLISVLPSGKLPKSWQERRLPRAKRGFEHALQLPGSTSTGGVHHHLMKGVFGRII</sequence>
<dbReference type="AlphaFoldDB" id="A0AAW1RZ23"/>
<dbReference type="PANTHER" id="PTHR31168">
    <property type="entry name" value="OS02G0292800 PROTEIN"/>
    <property type="match status" value="1"/>
</dbReference>
<evidence type="ECO:0000256" key="1">
    <source>
        <dbReference type="SAM" id="Phobius"/>
    </source>
</evidence>
<dbReference type="EMBL" id="JALJOS010000005">
    <property type="protein sequence ID" value="KAK9838852.1"/>
    <property type="molecule type" value="Genomic_DNA"/>
</dbReference>
<accession>A0AAW1RZ23</accession>
<evidence type="ECO:0000313" key="3">
    <source>
        <dbReference type="Proteomes" id="UP001438707"/>
    </source>
</evidence>
<proteinExistence type="predicted"/>
<keyword evidence="1" id="KW-0812">Transmembrane</keyword>
<keyword evidence="3" id="KW-1185">Reference proteome</keyword>
<gene>
    <name evidence="2" type="ORF">WJX74_004571</name>
</gene>
<protein>
    <recommendedName>
        <fullName evidence="4">Transmembrane protein</fullName>
    </recommendedName>
</protein>
<reference evidence="2 3" key="1">
    <citation type="journal article" date="2024" name="Nat. Commun.">
        <title>Phylogenomics reveals the evolutionary origins of lichenization in chlorophyte algae.</title>
        <authorList>
            <person name="Puginier C."/>
            <person name="Libourel C."/>
            <person name="Otte J."/>
            <person name="Skaloud P."/>
            <person name="Haon M."/>
            <person name="Grisel S."/>
            <person name="Petersen M."/>
            <person name="Berrin J.G."/>
            <person name="Delaux P.M."/>
            <person name="Dal Grande F."/>
            <person name="Keller J."/>
        </authorList>
    </citation>
    <scope>NUCLEOTIDE SEQUENCE [LARGE SCALE GENOMIC DNA]</scope>
    <source>
        <strain evidence="2 3">SAG 2145</strain>
    </source>
</reference>
<dbReference type="Proteomes" id="UP001438707">
    <property type="component" value="Unassembled WGS sequence"/>
</dbReference>
<comment type="caution">
    <text evidence="2">The sequence shown here is derived from an EMBL/GenBank/DDBJ whole genome shotgun (WGS) entry which is preliminary data.</text>
</comment>
<keyword evidence="1" id="KW-1133">Transmembrane helix</keyword>
<name>A0AAW1RZ23_9CHLO</name>
<feature type="transmembrane region" description="Helical" evidence="1">
    <location>
        <begin position="134"/>
        <end position="156"/>
    </location>
</feature>
<feature type="transmembrane region" description="Helical" evidence="1">
    <location>
        <begin position="202"/>
        <end position="231"/>
    </location>
</feature>
<keyword evidence="1" id="KW-0472">Membrane</keyword>
<organism evidence="2 3">
    <name type="scientific">Apatococcus lobatus</name>
    <dbReference type="NCBI Taxonomy" id="904363"/>
    <lineage>
        <taxon>Eukaryota</taxon>
        <taxon>Viridiplantae</taxon>
        <taxon>Chlorophyta</taxon>
        <taxon>core chlorophytes</taxon>
        <taxon>Trebouxiophyceae</taxon>
        <taxon>Chlorellales</taxon>
        <taxon>Chlorellaceae</taxon>
        <taxon>Apatococcus</taxon>
    </lineage>
</organism>
<evidence type="ECO:0000313" key="2">
    <source>
        <dbReference type="EMBL" id="KAK9838852.1"/>
    </source>
</evidence>
<dbReference type="InterPro" id="IPR006747">
    <property type="entry name" value="DUF599"/>
</dbReference>
<feature type="transmembrane region" description="Helical" evidence="1">
    <location>
        <begin position="6"/>
        <end position="29"/>
    </location>
</feature>
<dbReference type="Pfam" id="PF04654">
    <property type="entry name" value="DUF599"/>
    <property type="match status" value="1"/>
</dbReference>
<evidence type="ECO:0008006" key="4">
    <source>
        <dbReference type="Google" id="ProtNLM"/>
    </source>
</evidence>
<dbReference type="PANTHER" id="PTHR31168:SF1">
    <property type="entry name" value="DUF599 FAMILY PROTEIN"/>
    <property type="match status" value="1"/>
</dbReference>